<evidence type="ECO:0000256" key="1">
    <source>
        <dbReference type="SAM" id="Phobius"/>
    </source>
</evidence>
<reference evidence="2" key="1">
    <citation type="journal article" date="2020" name="Nature">
        <title>Giant virus diversity and host interactions through global metagenomics.</title>
        <authorList>
            <person name="Schulz F."/>
            <person name="Roux S."/>
            <person name="Paez-Espino D."/>
            <person name="Jungbluth S."/>
            <person name="Walsh D.A."/>
            <person name="Denef V.J."/>
            <person name="McMahon K.D."/>
            <person name="Konstantinidis K.T."/>
            <person name="Eloe-Fadrosh E.A."/>
            <person name="Kyrpides N.C."/>
            <person name="Woyke T."/>
        </authorList>
    </citation>
    <scope>NUCLEOTIDE SEQUENCE</scope>
    <source>
        <strain evidence="2">GVMAG-M-3300027804-47</strain>
    </source>
</reference>
<protein>
    <submittedName>
        <fullName evidence="2">Uncharacterized protein</fullName>
    </submittedName>
</protein>
<sequence length="65" mass="7815">MKDRIEHFLDTLMTNIKILRFLCIIAFIIIKIIYVFAYIYNVFFGYNMSCFIEQPLKIDSLSLKE</sequence>
<keyword evidence="1" id="KW-1133">Transmembrane helix</keyword>
<dbReference type="AlphaFoldDB" id="A0A6C0LH78"/>
<feature type="transmembrane region" description="Helical" evidence="1">
    <location>
        <begin position="21"/>
        <end position="40"/>
    </location>
</feature>
<organism evidence="2">
    <name type="scientific">viral metagenome</name>
    <dbReference type="NCBI Taxonomy" id="1070528"/>
    <lineage>
        <taxon>unclassified sequences</taxon>
        <taxon>metagenomes</taxon>
        <taxon>organismal metagenomes</taxon>
    </lineage>
</organism>
<proteinExistence type="predicted"/>
<evidence type="ECO:0000313" key="2">
    <source>
        <dbReference type="EMBL" id="QHU29041.1"/>
    </source>
</evidence>
<keyword evidence="1" id="KW-0472">Membrane</keyword>
<accession>A0A6C0LH78</accession>
<dbReference type="EMBL" id="MN740480">
    <property type="protein sequence ID" value="QHU29041.1"/>
    <property type="molecule type" value="Genomic_DNA"/>
</dbReference>
<name>A0A6C0LH78_9ZZZZ</name>
<keyword evidence="1" id="KW-0812">Transmembrane</keyword>